<accession>A0ABW3Q8R0</accession>
<gene>
    <name evidence="3" type="primary">porU</name>
    <name evidence="3" type="ORF">ACFQ4C_15065</name>
</gene>
<dbReference type="InterPro" id="IPR029031">
    <property type="entry name" value="Gingipain_N_sf"/>
</dbReference>
<feature type="domain" description="Gingipain" evidence="2">
    <location>
        <begin position="403"/>
        <end position="777"/>
    </location>
</feature>
<dbReference type="SUPFAM" id="SSF52129">
    <property type="entry name" value="Caspase-like"/>
    <property type="match status" value="1"/>
</dbReference>
<evidence type="ECO:0000256" key="1">
    <source>
        <dbReference type="ARBA" id="ARBA00022729"/>
    </source>
</evidence>
<dbReference type="Proteomes" id="UP001597116">
    <property type="component" value="Unassembled WGS sequence"/>
</dbReference>
<dbReference type="Pfam" id="PF01364">
    <property type="entry name" value="Peptidase_C25"/>
    <property type="match status" value="1"/>
</dbReference>
<comment type="caution">
    <text evidence="3">The sequence shown here is derived from an EMBL/GenBank/DDBJ whole genome shotgun (WGS) entry which is preliminary data.</text>
</comment>
<organism evidence="3 4">
    <name type="scientific">Larkinella insperata</name>
    <dbReference type="NCBI Taxonomy" id="332158"/>
    <lineage>
        <taxon>Bacteria</taxon>
        <taxon>Pseudomonadati</taxon>
        <taxon>Bacteroidota</taxon>
        <taxon>Cytophagia</taxon>
        <taxon>Cytophagales</taxon>
        <taxon>Spirosomataceae</taxon>
        <taxon>Larkinella</taxon>
    </lineage>
</organism>
<dbReference type="EMBL" id="JBHTLP010000008">
    <property type="protein sequence ID" value="MFD1142444.1"/>
    <property type="molecule type" value="Genomic_DNA"/>
</dbReference>
<dbReference type="InterPro" id="IPR001769">
    <property type="entry name" value="Gingipain"/>
</dbReference>
<evidence type="ECO:0000313" key="4">
    <source>
        <dbReference type="Proteomes" id="UP001597116"/>
    </source>
</evidence>
<evidence type="ECO:0000259" key="2">
    <source>
        <dbReference type="Pfam" id="PF01364"/>
    </source>
</evidence>
<protein>
    <submittedName>
        <fullName evidence="3">Type IX secretion system sortase PorU</fullName>
    </submittedName>
</protein>
<dbReference type="NCBIfam" id="NF033707">
    <property type="entry name" value="T9SS_sortase"/>
    <property type="match status" value="1"/>
</dbReference>
<proteinExistence type="predicted"/>
<dbReference type="Gene3D" id="3.40.50.10390">
    <property type="entry name" value="Gingipain r, domain 1"/>
    <property type="match status" value="1"/>
</dbReference>
<dbReference type="InterPro" id="IPR029030">
    <property type="entry name" value="Caspase-like_dom_sf"/>
</dbReference>
<dbReference type="CDD" id="cd02258">
    <property type="entry name" value="Peptidase_C25_N"/>
    <property type="match status" value="1"/>
</dbReference>
<dbReference type="Gene3D" id="3.40.50.1460">
    <property type="match status" value="1"/>
</dbReference>
<evidence type="ECO:0000313" key="3">
    <source>
        <dbReference type="EMBL" id="MFD1142444.1"/>
    </source>
</evidence>
<dbReference type="PROSITE" id="PS51257">
    <property type="entry name" value="PROKAR_LIPOPROTEIN"/>
    <property type="match status" value="1"/>
</dbReference>
<name>A0ABW3Q8R0_9BACT</name>
<sequence length="1140" mass="126166">MFGWKKRNKYGLAVWLFLIGCGLTGWAQPSVLAEGPWLKIGITKTGVYKLDAAFLSGAGVGVPTLDPRTVQLFGNGGAALPQANKQSRPHGLMENAIWITGEADGRFDPGDAIYFFAESPHPIFYDSTARRFTHQINPYTDTTYYFVTFGQKVGKRIAPQPVTAPSGPVITAFDDYAFYKPAGEMANLVRSGREWLEYLGIGTEKTVSLNLPGIVPNSVALVTSEVAGRALINTQFQLKWGTQPLGTQDIESVTDYTYDRKGRLNRRTFTLTPTSVESPVRLSLAYDRSGQGYLQNLGVQIRRELRRYDQPFLFRSLESTAQKTVRYRIQQANAAMQVWDVTNRQIPVSMTIALTATQEGNLTAEGGRLREYLVFSPDQAATPEMVTTVSQQDLSSRETPDLLIVTPATWRNQAERLADFRRTHDKLDVLVVNSQEVYNEFASGQPDPTAIRDFARLLYRRTPGKLKYLLLFGDATFDYKNYTKLLSPAQLAQTLPTYESRESMHPVLSYSSDDYFGFLEATEGEWSEDFSGDHTLDIGVGRLPVKSTEEARTVVDKLIRYATTGKLPGDWQTKIAFVADDGDQDFPNIHQTDADRLAQLISAARPPFRAEKLYLDSFEQEISASGQKAPVVNQVITKALNDGRLIVNYTGHGGETGWAEEQIVTLQDILGWNNQRLPVFVTATCQFGRYDDPGLTSGAELALLNPRGGAIALLTTARPVYASTNYLLNNAFYEALAKNTAEGAPRLGDLIRITKNNSLSGSLNRNFTLLGDPSLQLAYPSAKAVLTRINGQATGSKADTLRALETVRLEGEIQQGGSLVSGFNGQLKITLFDKADTLTTHGTEFSPPMRYTEYRSPLYTGQVRVQNGKFVGQFVMPKDLDYRLGPGKVFLYAVSSDTLVEAAGSYDNVLIGGSNPNPTADTKPPVVRMYINDTTFTDGGTVSGTLVTLIARLSDENGINIARNGIGHELTLWLNDKTPIVVNEYYVTDADDYRRGTVQYTWQSLPPGSYTVRIKAWDVYNNPAESSLRFIVSEQPALIMRSVAVTPNPFQEQANFRVEHNRPGNELETTLMIADLSGRIVNERVYECSNCETPLTGLYWKGTMTSGAAVQRGIYIYRLTVRSKSDGSAATHVGKLLYIR</sequence>
<dbReference type="RefSeq" id="WP_265992934.1">
    <property type="nucleotide sequence ID" value="NZ_CP110973.1"/>
</dbReference>
<reference evidence="4" key="1">
    <citation type="journal article" date="2019" name="Int. J. Syst. Evol. Microbiol.">
        <title>The Global Catalogue of Microorganisms (GCM) 10K type strain sequencing project: providing services to taxonomists for standard genome sequencing and annotation.</title>
        <authorList>
            <consortium name="The Broad Institute Genomics Platform"/>
            <consortium name="The Broad Institute Genome Sequencing Center for Infectious Disease"/>
            <person name="Wu L."/>
            <person name="Ma J."/>
        </authorList>
    </citation>
    <scope>NUCLEOTIDE SEQUENCE [LARGE SCALE GENOMIC DNA]</scope>
    <source>
        <strain evidence="4">CCUG 55608</strain>
    </source>
</reference>
<keyword evidence="4" id="KW-1185">Reference proteome</keyword>
<keyword evidence="1" id="KW-0732">Signal</keyword>